<organism evidence="2 3">
    <name type="scientific">Pseudodesulfovibrio portus</name>
    <dbReference type="NCBI Taxonomy" id="231439"/>
    <lineage>
        <taxon>Bacteria</taxon>
        <taxon>Pseudomonadati</taxon>
        <taxon>Thermodesulfobacteriota</taxon>
        <taxon>Desulfovibrionia</taxon>
        <taxon>Desulfovibrionales</taxon>
        <taxon>Desulfovibrionaceae</taxon>
    </lineage>
</organism>
<evidence type="ECO:0000256" key="1">
    <source>
        <dbReference type="SAM" id="MobiDB-lite"/>
    </source>
</evidence>
<evidence type="ECO:0000313" key="2">
    <source>
        <dbReference type="EMBL" id="BDQ34500.1"/>
    </source>
</evidence>
<name>A0ABM8ASU6_9BACT</name>
<keyword evidence="3" id="KW-1185">Reference proteome</keyword>
<gene>
    <name evidence="2" type="ORF">JCM14722_20420</name>
</gene>
<dbReference type="Proteomes" id="UP001061361">
    <property type="component" value="Chromosome"/>
</dbReference>
<accession>A0ABM8ASU6</accession>
<reference evidence="2" key="1">
    <citation type="submission" date="2022-08" db="EMBL/GenBank/DDBJ databases">
        <title>Genome Sequence of the sulphate-reducing bacterium, Pseudodesulfovibrio portus JCM14722.</title>
        <authorList>
            <person name="Kondo R."/>
            <person name="Kataoka T."/>
        </authorList>
    </citation>
    <scope>NUCLEOTIDE SEQUENCE</scope>
    <source>
        <strain evidence="2">JCM 14722</strain>
    </source>
</reference>
<feature type="compositionally biased region" description="Basic and acidic residues" evidence="1">
    <location>
        <begin position="10"/>
        <end position="23"/>
    </location>
</feature>
<proteinExistence type="predicted"/>
<dbReference type="RefSeq" id="WP_264981405.1">
    <property type="nucleotide sequence ID" value="NZ_AP026708.1"/>
</dbReference>
<feature type="region of interest" description="Disordered" evidence="1">
    <location>
        <begin position="1"/>
        <end position="32"/>
    </location>
</feature>
<evidence type="ECO:0000313" key="3">
    <source>
        <dbReference type="Proteomes" id="UP001061361"/>
    </source>
</evidence>
<sequence length="138" mass="15442">MKISSQASEQYRRTSELVERTGEKASVQPQARTTTTSFGFRLGKFGLDYRQERTVLDPSLSKDVREKKEKARAFRTEAEVESLRARVGREGASYRDLRAEAFDGNKPSLHRMRSALTAYAKSSEDALPLPGNMLAGVV</sequence>
<dbReference type="EMBL" id="AP026708">
    <property type="protein sequence ID" value="BDQ34500.1"/>
    <property type="molecule type" value="Genomic_DNA"/>
</dbReference>
<protein>
    <submittedName>
        <fullName evidence="2">Uncharacterized protein</fullName>
    </submittedName>
</protein>